<dbReference type="RefSeq" id="WP_188756438.1">
    <property type="nucleotide sequence ID" value="NZ_BMJY01000010.1"/>
</dbReference>
<evidence type="ECO:0000256" key="1">
    <source>
        <dbReference type="SAM" id="Phobius"/>
    </source>
</evidence>
<feature type="transmembrane region" description="Helical" evidence="1">
    <location>
        <begin position="12"/>
        <end position="29"/>
    </location>
</feature>
<evidence type="ECO:0000313" key="2">
    <source>
        <dbReference type="EMBL" id="GGH46715.1"/>
    </source>
</evidence>
<feature type="transmembrane region" description="Helical" evidence="1">
    <location>
        <begin position="35"/>
        <end position="54"/>
    </location>
</feature>
<evidence type="ECO:0000313" key="3">
    <source>
        <dbReference type="Proteomes" id="UP000657592"/>
    </source>
</evidence>
<keyword evidence="3" id="KW-1185">Reference proteome</keyword>
<gene>
    <name evidence="2" type="ORF">GCM10010921_23000</name>
</gene>
<proteinExistence type="predicted"/>
<organism evidence="2 3">
    <name type="scientific">Microbacterium album</name>
    <dbReference type="NCBI Taxonomy" id="2053191"/>
    <lineage>
        <taxon>Bacteria</taxon>
        <taxon>Bacillati</taxon>
        <taxon>Actinomycetota</taxon>
        <taxon>Actinomycetes</taxon>
        <taxon>Micrococcales</taxon>
        <taxon>Microbacteriaceae</taxon>
        <taxon>Microbacterium</taxon>
    </lineage>
</organism>
<comment type="caution">
    <text evidence="2">The sequence shown here is derived from an EMBL/GenBank/DDBJ whole genome shotgun (WGS) entry which is preliminary data.</text>
</comment>
<keyword evidence="1" id="KW-1133">Transmembrane helix</keyword>
<reference evidence="2" key="1">
    <citation type="journal article" date="2014" name="Int. J. Syst. Evol. Microbiol.">
        <title>Complete genome sequence of Corynebacterium casei LMG S-19264T (=DSM 44701T), isolated from a smear-ripened cheese.</title>
        <authorList>
            <consortium name="US DOE Joint Genome Institute (JGI-PGF)"/>
            <person name="Walter F."/>
            <person name="Albersmeier A."/>
            <person name="Kalinowski J."/>
            <person name="Ruckert C."/>
        </authorList>
    </citation>
    <scope>NUCLEOTIDE SEQUENCE</scope>
    <source>
        <strain evidence="2">CGMCC 1.15794</strain>
    </source>
</reference>
<keyword evidence="1" id="KW-0472">Membrane</keyword>
<keyword evidence="1" id="KW-0812">Transmembrane</keyword>
<name>A0A917II68_9MICO</name>
<sequence>MTARQQRALRGAVAAGVATLLAAVSHTIAGGPAPTALLVVAVTLLLTPLAAAVVGPRPSLPRLSGAVAVSQVAFHAAFEWIGGPAAAGGVAATSGHGHHHHAAAPLLEHALLGSGAPGDAALMPVAHAAAALLTIALLWRGEQLLRAIARETLAILHRVELPQLPVRSRIALPCAAGPAAPIERRFLSSMRRRGPPSPSRA</sequence>
<dbReference type="Proteomes" id="UP000657592">
    <property type="component" value="Unassembled WGS sequence"/>
</dbReference>
<dbReference type="AlphaFoldDB" id="A0A917II68"/>
<dbReference type="EMBL" id="BMJY01000010">
    <property type="protein sequence ID" value="GGH46715.1"/>
    <property type="molecule type" value="Genomic_DNA"/>
</dbReference>
<reference evidence="2" key="2">
    <citation type="submission" date="2020-09" db="EMBL/GenBank/DDBJ databases">
        <authorList>
            <person name="Sun Q."/>
            <person name="Zhou Y."/>
        </authorList>
    </citation>
    <scope>NUCLEOTIDE SEQUENCE</scope>
    <source>
        <strain evidence="2">CGMCC 1.15794</strain>
    </source>
</reference>
<accession>A0A917II68</accession>
<protein>
    <submittedName>
        <fullName evidence="2">Uncharacterized protein</fullName>
    </submittedName>
</protein>